<dbReference type="SUPFAM" id="SSF81518">
    <property type="entry name" value="Subunit XI (6.4 kDa protein) of cytochrome bc1 complex (Ubiquinol-cytochrome c reductase)"/>
    <property type="match status" value="1"/>
</dbReference>
<reference evidence="1" key="1">
    <citation type="journal article" date="2023" name="Science">
        <title>Genome structures resolve the early diversification of teleost fishes.</title>
        <authorList>
            <person name="Parey E."/>
            <person name="Louis A."/>
            <person name="Montfort J."/>
            <person name="Bouchez O."/>
            <person name="Roques C."/>
            <person name="Iampietro C."/>
            <person name="Lluch J."/>
            <person name="Castinel A."/>
            <person name="Donnadieu C."/>
            <person name="Desvignes T."/>
            <person name="Floi Bucao C."/>
            <person name="Jouanno E."/>
            <person name="Wen M."/>
            <person name="Mejri S."/>
            <person name="Dirks R."/>
            <person name="Jansen H."/>
            <person name="Henkel C."/>
            <person name="Chen W.J."/>
            <person name="Zahm M."/>
            <person name="Cabau C."/>
            <person name="Klopp C."/>
            <person name="Thompson A.W."/>
            <person name="Robinson-Rechavi M."/>
            <person name="Braasch I."/>
            <person name="Lecointre G."/>
            <person name="Bobe J."/>
            <person name="Postlethwait J.H."/>
            <person name="Berthelot C."/>
            <person name="Roest Crollius H."/>
            <person name="Guiguen Y."/>
        </authorList>
    </citation>
    <scope>NUCLEOTIDE SEQUENCE</scope>
    <source>
        <strain evidence="1">Concon-B</strain>
    </source>
</reference>
<evidence type="ECO:0000313" key="2">
    <source>
        <dbReference type="Proteomes" id="UP001152803"/>
    </source>
</evidence>
<dbReference type="Pfam" id="PF08997">
    <property type="entry name" value="UCR_6-4kD"/>
    <property type="match status" value="1"/>
</dbReference>
<comment type="caution">
    <text evidence="1">The sequence shown here is derived from an EMBL/GenBank/DDBJ whole genome shotgun (WGS) entry which is preliminary data.</text>
</comment>
<dbReference type="Proteomes" id="UP001152803">
    <property type="component" value="Unassembled WGS sequence"/>
</dbReference>
<sequence length="80" mass="9109">MRAVKFTSEAQLPVADENFKMLQKLIGPRYLTIAKTWVPTMAVWGTVVKKKCFRSSEVVWAGVEIDLSECLCPPFNFKNN</sequence>
<proteinExistence type="predicted"/>
<name>A0A9Q1DL56_CONCO</name>
<protein>
    <submittedName>
        <fullName evidence="1">Uncharacterized protein</fullName>
    </submittedName>
</protein>
<evidence type="ECO:0000313" key="1">
    <source>
        <dbReference type="EMBL" id="KAJ8274096.1"/>
    </source>
</evidence>
<dbReference type="GO" id="GO:0006122">
    <property type="term" value="P:mitochondrial electron transport, ubiquinol to cytochrome c"/>
    <property type="evidence" value="ECO:0007669"/>
    <property type="project" value="InterPro"/>
</dbReference>
<accession>A0A9Q1DL56</accession>
<dbReference type="GO" id="GO:0005739">
    <property type="term" value="C:mitochondrion"/>
    <property type="evidence" value="ECO:0007669"/>
    <property type="project" value="GOC"/>
</dbReference>
<keyword evidence="2" id="KW-1185">Reference proteome</keyword>
<dbReference type="InterPro" id="IPR015089">
    <property type="entry name" value="UQCR"/>
</dbReference>
<dbReference type="InterPro" id="IPR029027">
    <property type="entry name" value="Single_a-helix_sf"/>
</dbReference>
<gene>
    <name evidence="1" type="ORF">COCON_G00087210</name>
</gene>
<dbReference type="Gene3D" id="1.20.5.220">
    <property type="match status" value="1"/>
</dbReference>
<organism evidence="1 2">
    <name type="scientific">Conger conger</name>
    <name type="common">Conger eel</name>
    <name type="synonym">Muraena conger</name>
    <dbReference type="NCBI Taxonomy" id="82655"/>
    <lineage>
        <taxon>Eukaryota</taxon>
        <taxon>Metazoa</taxon>
        <taxon>Chordata</taxon>
        <taxon>Craniata</taxon>
        <taxon>Vertebrata</taxon>
        <taxon>Euteleostomi</taxon>
        <taxon>Actinopterygii</taxon>
        <taxon>Neopterygii</taxon>
        <taxon>Teleostei</taxon>
        <taxon>Anguilliformes</taxon>
        <taxon>Congridae</taxon>
        <taxon>Conger</taxon>
    </lineage>
</organism>
<dbReference type="EMBL" id="JAFJMO010000006">
    <property type="protein sequence ID" value="KAJ8274096.1"/>
    <property type="molecule type" value="Genomic_DNA"/>
</dbReference>
<dbReference type="AlphaFoldDB" id="A0A9Q1DL56"/>